<dbReference type="PANTHER" id="PTHR39203">
    <property type="entry name" value="CYTOPLASMIC PROTEIN-RELATED"/>
    <property type="match status" value="1"/>
</dbReference>
<feature type="domain" description="ASCH" evidence="1">
    <location>
        <begin position="47"/>
        <end position="171"/>
    </location>
</feature>
<protein>
    <submittedName>
        <fullName evidence="2">ASCH domain-containing protein</fullName>
    </submittedName>
</protein>
<dbReference type="EMBL" id="CP101988">
    <property type="protein sequence ID" value="UUI76312.1"/>
    <property type="molecule type" value="Genomic_DNA"/>
</dbReference>
<dbReference type="CDD" id="cd06553">
    <property type="entry name" value="ASCH_Ef3133_like"/>
    <property type="match status" value="1"/>
</dbReference>
<dbReference type="SUPFAM" id="SSF88697">
    <property type="entry name" value="PUA domain-like"/>
    <property type="match status" value="1"/>
</dbReference>
<dbReference type="InterPro" id="IPR009326">
    <property type="entry name" value="DUF984"/>
</dbReference>
<dbReference type="Pfam" id="PF04266">
    <property type="entry name" value="ASCH"/>
    <property type="match status" value="1"/>
</dbReference>
<sequence>MTSTDHRLPDEGALAQFWEIARVRAGIDRIGVVVGASALGAVVPPAWSFGDSPALADALLDLVLSGEKRATATALWEFEVGDEPRPNAGDLSIVLDGAGRPRALIRTTAVRVERFCDVDAEFAAAEGEDDGSLESWRREHEAYWRRLAQTEGGQPFSAEMPVLLEEFEVLYRQAAVPENEMQVPTRETER</sequence>
<keyword evidence="3" id="KW-1185">Reference proteome</keyword>
<dbReference type="InterPro" id="IPR007374">
    <property type="entry name" value="ASCH_domain"/>
</dbReference>
<dbReference type="SMART" id="SM01022">
    <property type="entry name" value="ASCH"/>
    <property type="match status" value="1"/>
</dbReference>
<dbReference type="Proteomes" id="UP001316189">
    <property type="component" value="Chromosome"/>
</dbReference>
<dbReference type="RefSeq" id="WP_227570555.1">
    <property type="nucleotide sequence ID" value="NZ_CP101988.1"/>
</dbReference>
<gene>
    <name evidence="2" type="ORF">NP064_05290</name>
</gene>
<evidence type="ECO:0000313" key="2">
    <source>
        <dbReference type="EMBL" id="UUI76312.1"/>
    </source>
</evidence>
<reference evidence="2 3" key="1">
    <citation type="submission" date="2022-07" db="EMBL/GenBank/DDBJ databases">
        <title>Novel species in genus cellulomonas.</title>
        <authorList>
            <person name="Ye L."/>
        </authorList>
    </citation>
    <scope>NUCLEOTIDE SEQUENCE [LARGE SCALE GENOMIC DNA]</scope>
    <source>
        <strain evidence="3">zg-Y338</strain>
    </source>
</reference>
<evidence type="ECO:0000259" key="1">
    <source>
        <dbReference type="SMART" id="SM01022"/>
    </source>
</evidence>
<dbReference type="PANTHER" id="PTHR39203:SF1">
    <property type="entry name" value="CYTOPLASMIC PROTEIN"/>
    <property type="match status" value="1"/>
</dbReference>
<evidence type="ECO:0000313" key="3">
    <source>
        <dbReference type="Proteomes" id="UP001316189"/>
    </source>
</evidence>
<dbReference type="Gene3D" id="3.10.400.10">
    <property type="entry name" value="Sulfate adenylyltransferase"/>
    <property type="match status" value="1"/>
</dbReference>
<dbReference type="InterPro" id="IPR015947">
    <property type="entry name" value="PUA-like_sf"/>
</dbReference>
<organism evidence="2 3">
    <name type="scientific">Cellulomonas chengniuliangii</name>
    <dbReference type="NCBI Taxonomy" id="2968084"/>
    <lineage>
        <taxon>Bacteria</taxon>
        <taxon>Bacillati</taxon>
        <taxon>Actinomycetota</taxon>
        <taxon>Actinomycetes</taxon>
        <taxon>Micrococcales</taxon>
        <taxon>Cellulomonadaceae</taxon>
        <taxon>Cellulomonas</taxon>
    </lineage>
</organism>
<accession>A0ABY5L423</accession>
<name>A0ABY5L423_9CELL</name>
<proteinExistence type="predicted"/>